<keyword evidence="5" id="KW-0964">Secreted</keyword>
<evidence type="ECO:0000256" key="4">
    <source>
        <dbReference type="ARBA" id="ARBA00017068"/>
    </source>
</evidence>
<evidence type="ECO:0000256" key="7">
    <source>
        <dbReference type="ARBA" id="ARBA00023152"/>
    </source>
</evidence>
<evidence type="ECO:0000256" key="2">
    <source>
        <dbReference type="ARBA" id="ARBA00009604"/>
    </source>
</evidence>
<dbReference type="InterPro" id="IPR000941">
    <property type="entry name" value="Enolase"/>
</dbReference>
<dbReference type="Pfam" id="PF03952">
    <property type="entry name" value="Enolase_N"/>
    <property type="match status" value="1"/>
</dbReference>
<comment type="similarity">
    <text evidence="2">Belongs to the enolase family.</text>
</comment>
<organism evidence="11 12">
    <name type="scientific">Candidatus Roizmanbacteria bacterium RIFCSPLOWO2_01_FULL_45_11</name>
    <dbReference type="NCBI Taxonomy" id="1802070"/>
    <lineage>
        <taxon>Bacteria</taxon>
        <taxon>Candidatus Roizmaniibacteriota</taxon>
    </lineage>
</organism>
<sequence>MNTSISSIRSQEILDSRGNPTVEATVLLDCGITGTASVPSGASTGIHESQELRDNDPKRYKGKGVLHVVEKSIPAIETLLKGMSVNDQRAIDRNMIELDGTPEKKVLGANAILAVSLACARAGAIASDIPLYTYLRKIYWPDVAGWILPVPQMNVLNGGKHAPGSVDMQEFMIMPVKAPSFVEALRMGSQTYHALKSLLLEKKLPVGVGDEGGFMPKVSSHEEMLTVLVDAIQLAGYEPGNDIVIGLDPAASEFFENGAYMLKTENATLTSSELIAHYQSWTEKFPVVSIEDGLSEDDWDGFVDMMKKMGDRVQIVGDDLFVTHPDRLTKGIELHAANAIL</sequence>
<dbReference type="PRINTS" id="PR00148">
    <property type="entry name" value="ENOLASE"/>
</dbReference>
<proteinExistence type="inferred from homology"/>
<evidence type="ECO:0000256" key="1">
    <source>
        <dbReference type="ARBA" id="ARBA00005031"/>
    </source>
</evidence>
<evidence type="ECO:0000256" key="3">
    <source>
        <dbReference type="ARBA" id="ARBA00012058"/>
    </source>
</evidence>
<dbReference type="SUPFAM" id="SSF51604">
    <property type="entry name" value="Enolase C-terminal domain-like"/>
    <property type="match status" value="1"/>
</dbReference>
<dbReference type="GO" id="GO:0000287">
    <property type="term" value="F:magnesium ion binding"/>
    <property type="evidence" value="ECO:0007669"/>
    <property type="project" value="InterPro"/>
</dbReference>
<reference evidence="11 12" key="1">
    <citation type="journal article" date="2016" name="Nat. Commun.">
        <title>Thousands of microbial genomes shed light on interconnected biogeochemical processes in an aquifer system.</title>
        <authorList>
            <person name="Anantharaman K."/>
            <person name="Brown C.T."/>
            <person name="Hug L.A."/>
            <person name="Sharon I."/>
            <person name="Castelle C.J."/>
            <person name="Probst A.J."/>
            <person name="Thomas B.C."/>
            <person name="Singh A."/>
            <person name="Wilkins M.J."/>
            <person name="Karaoz U."/>
            <person name="Brodie E.L."/>
            <person name="Williams K.H."/>
            <person name="Hubbard S.S."/>
            <person name="Banfield J.F."/>
        </authorList>
    </citation>
    <scope>NUCLEOTIDE SEQUENCE [LARGE SCALE GENOMIC DNA]</scope>
</reference>
<keyword evidence="6" id="KW-0460">Magnesium</keyword>
<evidence type="ECO:0000259" key="9">
    <source>
        <dbReference type="SMART" id="SM01192"/>
    </source>
</evidence>
<comment type="pathway">
    <text evidence="1">Carbohydrate degradation; glycolysis; pyruvate from D-glyceraldehyde 3-phosphate: step 4/5.</text>
</comment>
<evidence type="ECO:0000256" key="6">
    <source>
        <dbReference type="ARBA" id="ARBA00022842"/>
    </source>
</evidence>
<keyword evidence="7" id="KW-0324">Glycolysis</keyword>
<feature type="domain" description="Enolase N-terminal" evidence="10">
    <location>
        <begin position="5"/>
        <end position="135"/>
    </location>
</feature>
<keyword evidence="8" id="KW-0456">Lyase</keyword>
<dbReference type="SMART" id="SM01192">
    <property type="entry name" value="Enolase_C"/>
    <property type="match status" value="1"/>
</dbReference>
<evidence type="ECO:0000313" key="11">
    <source>
        <dbReference type="EMBL" id="OGK55209.1"/>
    </source>
</evidence>
<gene>
    <name evidence="11" type="ORF">A3B56_03125</name>
</gene>
<dbReference type="InterPro" id="IPR036849">
    <property type="entry name" value="Enolase-like_C_sf"/>
</dbReference>
<dbReference type="GO" id="GO:0004634">
    <property type="term" value="F:phosphopyruvate hydratase activity"/>
    <property type="evidence" value="ECO:0007669"/>
    <property type="project" value="UniProtKB-EC"/>
</dbReference>
<dbReference type="PANTHER" id="PTHR11902">
    <property type="entry name" value="ENOLASE"/>
    <property type="match status" value="1"/>
</dbReference>
<dbReference type="Gene3D" id="3.20.20.120">
    <property type="entry name" value="Enolase-like C-terminal domain"/>
    <property type="match status" value="1"/>
</dbReference>
<dbReference type="Pfam" id="PF00113">
    <property type="entry name" value="Enolase_C"/>
    <property type="match status" value="1"/>
</dbReference>
<dbReference type="CDD" id="cd03313">
    <property type="entry name" value="enolase"/>
    <property type="match status" value="1"/>
</dbReference>
<comment type="caution">
    <text evidence="11">The sequence shown here is derived from an EMBL/GenBank/DDBJ whole genome shotgun (WGS) entry which is preliminary data.</text>
</comment>
<evidence type="ECO:0000256" key="8">
    <source>
        <dbReference type="ARBA" id="ARBA00023239"/>
    </source>
</evidence>
<name>A0A1F7JHW3_9BACT</name>
<dbReference type="UniPathway" id="UPA00109">
    <property type="reaction ID" value="UER00187"/>
</dbReference>
<dbReference type="InterPro" id="IPR029017">
    <property type="entry name" value="Enolase-like_N"/>
</dbReference>
<dbReference type="SUPFAM" id="SSF54826">
    <property type="entry name" value="Enolase N-terminal domain-like"/>
    <property type="match status" value="1"/>
</dbReference>
<evidence type="ECO:0000259" key="10">
    <source>
        <dbReference type="SMART" id="SM01193"/>
    </source>
</evidence>
<dbReference type="EC" id="4.2.1.11" evidence="3"/>
<dbReference type="InterPro" id="IPR020810">
    <property type="entry name" value="Enolase_C"/>
</dbReference>
<dbReference type="EMBL" id="MGAU01000020">
    <property type="protein sequence ID" value="OGK55209.1"/>
    <property type="molecule type" value="Genomic_DNA"/>
</dbReference>
<evidence type="ECO:0000256" key="5">
    <source>
        <dbReference type="ARBA" id="ARBA00022525"/>
    </source>
</evidence>
<evidence type="ECO:0000313" key="12">
    <source>
        <dbReference type="Proteomes" id="UP000178486"/>
    </source>
</evidence>
<protein>
    <recommendedName>
        <fullName evidence="4">Enolase</fullName>
        <ecNumber evidence="3">4.2.1.11</ecNumber>
    </recommendedName>
</protein>
<feature type="non-terminal residue" evidence="11">
    <location>
        <position position="341"/>
    </location>
</feature>
<dbReference type="InterPro" id="IPR020811">
    <property type="entry name" value="Enolase_N"/>
</dbReference>
<keyword evidence="11" id="KW-0670">Pyruvate</keyword>
<dbReference type="AlphaFoldDB" id="A0A1F7JHW3"/>
<dbReference type="PANTHER" id="PTHR11902:SF1">
    <property type="entry name" value="ENOLASE"/>
    <property type="match status" value="1"/>
</dbReference>
<accession>A0A1F7JHW3</accession>
<dbReference type="SMART" id="SM01193">
    <property type="entry name" value="Enolase_N"/>
    <property type="match status" value="1"/>
</dbReference>
<dbReference type="Gene3D" id="3.30.390.10">
    <property type="entry name" value="Enolase-like, N-terminal domain"/>
    <property type="match status" value="1"/>
</dbReference>
<dbReference type="Proteomes" id="UP000178486">
    <property type="component" value="Unassembled WGS sequence"/>
</dbReference>
<dbReference type="GO" id="GO:0000015">
    <property type="term" value="C:phosphopyruvate hydratase complex"/>
    <property type="evidence" value="ECO:0007669"/>
    <property type="project" value="InterPro"/>
</dbReference>
<dbReference type="GO" id="GO:0006096">
    <property type="term" value="P:glycolytic process"/>
    <property type="evidence" value="ECO:0007669"/>
    <property type="project" value="UniProtKB-UniPathway"/>
</dbReference>
<feature type="domain" description="Enolase C-terminal TIM barrel" evidence="9">
    <location>
        <begin position="145"/>
        <end position="341"/>
    </location>
</feature>